<accession>A0A3P7YQX3</accession>
<protein>
    <submittedName>
        <fullName evidence="1">Uncharacterized protein</fullName>
    </submittedName>
</protein>
<sequence length="45" mass="5241">MSSISHTNIMALEDFKLSWIGRETNLLLTLFIRLRISLQAIEEVH</sequence>
<dbReference type="AlphaFoldDB" id="A0A3P7YQX3"/>
<keyword evidence="2" id="KW-1185">Reference proteome</keyword>
<organism evidence="1 2">
    <name type="scientific">Schistosoma mattheei</name>
    <dbReference type="NCBI Taxonomy" id="31246"/>
    <lineage>
        <taxon>Eukaryota</taxon>
        <taxon>Metazoa</taxon>
        <taxon>Spiralia</taxon>
        <taxon>Lophotrochozoa</taxon>
        <taxon>Platyhelminthes</taxon>
        <taxon>Trematoda</taxon>
        <taxon>Digenea</taxon>
        <taxon>Strigeidida</taxon>
        <taxon>Schistosomatoidea</taxon>
        <taxon>Schistosomatidae</taxon>
        <taxon>Schistosoma</taxon>
    </lineage>
</organism>
<proteinExistence type="predicted"/>
<evidence type="ECO:0000313" key="1">
    <source>
        <dbReference type="EMBL" id="VDO79639.1"/>
    </source>
</evidence>
<dbReference type="Proteomes" id="UP000269396">
    <property type="component" value="Unassembled WGS sequence"/>
</dbReference>
<dbReference type="EMBL" id="UZAL01001821">
    <property type="protein sequence ID" value="VDO79639.1"/>
    <property type="molecule type" value="Genomic_DNA"/>
</dbReference>
<name>A0A3P7YQX3_9TREM</name>
<reference evidence="1 2" key="1">
    <citation type="submission" date="2018-11" db="EMBL/GenBank/DDBJ databases">
        <authorList>
            <consortium name="Pathogen Informatics"/>
        </authorList>
    </citation>
    <scope>NUCLEOTIDE SEQUENCE [LARGE SCALE GENOMIC DNA]</scope>
    <source>
        <strain>Denwood</strain>
        <strain evidence="2">Zambia</strain>
    </source>
</reference>
<evidence type="ECO:0000313" key="2">
    <source>
        <dbReference type="Proteomes" id="UP000269396"/>
    </source>
</evidence>
<gene>
    <name evidence="1" type="ORF">SMTD_LOCUS1595</name>
</gene>